<feature type="region of interest" description="Disordered" evidence="1">
    <location>
        <begin position="60"/>
        <end position="92"/>
    </location>
</feature>
<dbReference type="EMBL" id="KV926344">
    <property type="protein sequence ID" value="PIO36824.1"/>
    <property type="molecule type" value="Genomic_DNA"/>
</dbReference>
<evidence type="ECO:0000313" key="2">
    <source>
        <dbReference type="EMBL" id="PIO36824.1"/>
    </source>
</evidence>
<keyword evidence="3" id="KW-1185">Reference proteome</keyword>
<feature type="compositionally biased region" description="Pro residues" evidence="1">
    <location>
        <begin position="166"/>
        <end position="178"/>
    </location>
</feature>
<protein>
    <submittedName>
        <fullName evidence="2">Uncharacterized protein</fullName>
    </submittedName>
</protein>
<feature type="non-terminal residue" evidence="2">
    <location>
        <position position="236"/>
    </location>
</feature>
<name>A0A2G9S9R7_AQUCT</name>
<feature type="region of interest" description="Disordered" evidence="1">
    <location>
        <begin position="160"/>
        <end position="180"/>
    </location>
</feature>
<dbReference type="AlphaFoldDB" id="A0A2G9S9R7"/>
<dbReference type="Proteomes" id="UP000228934">
    <property type="component" value="Unassembled WGS sequence"/>
</dbReference>
<evidence type="ECO:0000256" key="1">
    <source>
        <dbReference type="SAM" id="MobiDB-lite"/>
    </source>
</evidence>
<accession>A0A2G9S9R7</accession>
<gene>
    <name evidence="2" type="ORF">AB205_0120620</name>
</gene>
<proteinExistence type="predicted"/>
<organism evidence="2 3">
    <name type="scientific">Aquarana catesbeiana</name>
    <name type="common">American bullfrog</name>
    <name type="synonym">Rana catesbeiana</name>
    <dbReference type="NCBI Taxonomy" id="8400"/>
    <lineage>
        <taxon>Eukaryota</taxon>
        <taxon>Metazoa</taxon>
        <taxon>Chordata</taxon>
        <taxon>Craniata</taxon>
        <taxon>Vertebrata</taxon>
        <taxon>Euteleostomi</taxon>
        <taxon>Amphibia</taxon>
        <taxon>Batrachia</taxon>
        <taxon>Anura</taxon>
        <taxon>Neobatrachia</taxon>
        <taxon>Ranoidea</taxon>
        <taxon>Ranidae</taxon>
        <taxon>Aquarana</taxon>
    </lineage>
</organism>
<feature type="non-terminal residue" evidence="2">
    <location>
        <position position="1"/>
    </location>
</feature>
<reference evidence="3" key="1">
    <citation type="journal article" date="2017" name="Nat. Commun.">
        <title>The North American bullfrog draft genome provides insight into hormonal regulation of long noncoding RNA.</title>
        <authorList>
            <person name="Hammond S.A."/>
            <person name="Warren R.L."/>
            <person name="Vandervalk B.P."/>
            <person name="Kucuk E."/>
            <person name="Khan H."/>
            <person name="Gibb E.A."/>
            <person name="Pandoh P."/>
            <person name="Kirk H."/>
            <person name="Zhao Y."/>
            <person name="Jones M."/>
            <person name="Mungall A.J."/>
            <person name="Coope R."/>
            <person name="Pleasance S."/>
            <person name="Moore R.A."/>
            <person name="Holt R.A."/>
            <person name="Round J.M."/>
            <person name="Ohora S."/>
            <person name="Walle B.V."/>
            <person name="Veldhoen N."/>
            <person name="Helbing C.C."/>
            <person name="Birol I."/>
        </authorList>
    </citation>
    <scope>NUCLEOTIDE SEQUENCE [LARGE SCALE GENOMIC DNA]</scope>
</reference>
<sequence>NQLCLRHVLSLCPEKEEYTRKKDGAEFHPCAVYIKHNTRAAYVRSVSGVCRIISADNLNEGKSQPGGGHGKQPDGIPGPSPPPSNQKHKEGRNLEESAAAFLKQANVVLNTTPGGHKAFGCVTASKLEHMEEGQCTICEEIILKALNKGMRGKLTTQTHLCESDHTPPPPPATPPIPQPTTASWKEAWKEVLRLMAWVWCGLAKNTGCRKTTASGHICHLLLLPISRSHGPYCAPN</sequence>
<evidence type="ECO:0000313" key="3">
    <source>
        <dbReference type="Proteomes" id="UP000228934"/>
    </source>
</evidence>